<dbReference type="PRINTS" id="PR01738">
    <property type="entry name" value="RNABINDINGM8"/>
</dbReference>
<keyword evidence="3" id="KW-0963">Cytoplasm</keyword>
<proteinExistence type="predicted"/>
<dbReference type="InterPro" id="IPR008251">
    <property type="entry name" value="Chromo_shadow_dom"/>
</dbReference>
<dbReference type="SMART" id="SM00298">
    <property type="entry name" value="CHROMO"/>
    <property type="match status" value="1"/>
</dbReference>
<dbReference type="GO" id="GO:0003729">
    <property type="term" value="F:mRNA binding"/>
    <property type="evidence" value="ECO:0007669"/>
    <property type="project" value="InterPro"/>
</dbReference>
<dbReference type="SMART" id="SM00360">
    <property type="entry name" value="RRM"/>
    <property type="match status" value="1"/>
</dbReference>
<name>A0A2H3B4U1_9AGAR</name>
<protein>
    <recommendedName>
        <fullName evidence="12">RNA-binding domain-containing protein</fullName>
    </recommendedName>
</protein>
<dbReference type="SUPFAM" id="SSF54928">
    <property type="entry name" value="RNA-binding domain, RBD"/>
    <property type="match status" value="1"/>
</dbReference>
<gene>
    <name evidence="10" type="ORF">ARMSODRAFT_1006367</name>
</gene>
<dbReference type="InterPro" id="IPR008111">
    <property type="entry name" value="RNA-bd_8"/>
</dbReference>
<evidence type="ECO:0000256" key="6">
    <source>
        <dbReference type="PROSITE-ProRule" id="PRU00176"/>
    </source>
</evidence>
<evidence type="ECO:0000256" key="5">
    <source>
        <dbReference type="ARBA" id="ARBA00023242"/>
    </source>
</evidence>
<evidence type="ECO:0008006" key="12">
    <source>
        <dbReference type="Google" id="ProtNLM"/>
    </source>
</evidence>
<dbReference type="CDD" id="cd12324">
    <property type="entry name" value="RRM_RBM8"/>
    <property type="match status" value="1"/>
</dbReference>
<evidence type="ECO:0000313" key="11">
    <source>
        <dbReference type="Proteomes" id="UP000218334"/>
    </source>
</evidence>
<accession>A0A2H3B4U1</accession>
<dbReference type="Pfam" id="PF00076">
    <property type="entry name" value="RRM_1"/>
    <property type="match status" value="1"/>
</dbReference>
<evidence type="ECO:0000259" key="9">
    <source>
        <dbReference type="PROSITE" id="PS50102"/>
    </source>
</evidence>
<dbReference type="InterPro" id="IPR012677">
    <property type="entry name" value="Nucleotide-bd_a/b_plait_sf"/>
</dbReference>
<evidence type="ECO:0000256" key="7">
    <source>
        <dbReference type="SAM" id="MobiDB-lite"/>
    </source>
</evidence>
<dbReference type="SMART" id="SM00300">
    <property type="entry name" value="ChSh"/>
    <property type="match status" value="1"/>
</dbReference>
<evidence type="ECO:0000256" key="3">
    <source>
        <dbReference type="ARBA" id="ARBA00022490"/>
    </source>
</evidence>
<dbReference type="EMBL" id="KZ293443">
    <property type="protein sequence ID" value="PBK65895.1"/>
    <property type="molecule type" value="Genomic_DNA"/>
</dbReference>
<feature type="region of interest" description="Disordered" evidence="7">
    <location>
        <begin position="1"/>
        <end position="49"/>
    </location>
</feature>
<evidence type="ECO:0000256" key="4">
    <source>
        <dbReference type="ARBA" id="ARBA00022884"/>
    </source>
</evidence>
<feature type="compositionally biased region" description="Basic and acidic residues" evidence="7">
    <location>
        <begin position="39"/>
        <end position="49"/>
    </location>
</feature>
<organism evidence="10 11">
    <name type="scientific">Armillaria solidipes</name>
    <dbReference type="NCBI Taxonomy" id="1076256"/>
    <lineage>
        <taxon>Eukaryota</taxon>
        <taxon>Fungi</taxon>
        <taxon>Dikarya</taxon>
        <taxon>Basidiomycota</taxon>
        <taxon>Agaricomycotina</taxon>
        <taxon>Agaricomycetes</taxon>
        <taxon>Agaricomycetidae</taxon>
        <taxon>Agaricales</taxon>
        <taxon>Marasmiineae</taxon>
        <taxon>Physalacriaceae</taxon>
        <taxon>Armillaria</taxon>
    </lineage>
</organism>
<dbReference type="InterPro" id="IPR035979">
    <property type="entry name" value="RBD_domain_sf"/>
</dbReference>
<dbReference type="Pfam" id="PF00385">
    <property type="entry name" value="Chromo"/>
    <property type="match status" value="1"/>
</dbReference>
<dbReference type="InterPro" id="IPR033744">
    <property type="entry name" value="RRM_RBM8"/>
</dbReference>
<dbReference type="SUPFAM" id="SSF54160">
    <property type="entry name" value="Chromo domain-like"/>
    <property type="match status" value="2"/>
</dbReference>
<dbReference type="STRING" id="1076256.A0A2H3B4U1"/>
<keyword evidence="4 6" id="KW-0694">RNA-binding</keyword>
<feature type="region of interest" description="Disordered" evidence="7">
    <location>
        <begin position="250"/>
        <end position="339"/>
    </location>
</feature>
<evidence type="ECO:0000256" key="1">
    <source>
        <dbReference type="ARBA" id="ARBA00004123"/>
    </source>
</evidence>
<dbReference type="InterPro" id="IPR000953">
    <property type="entry name" value="Chromo/chromo_shadow_dom"/>
</dbReference>
<dbReference type="InterPro" id="IPR000504">
    <property type="entry name" value="RRM_dom"/>
</dbReference>
<evidence type="ECO:0000313" key="10">
    <source>
        <dbReference type="EMBL" id="PBK65895.1"/>
    </source>
</evidence>
<reference evidence="11" key="1">
    <citation type="journal article" date="2017" name="Nat. Ecol. Evol.">
        <title>Genome expansion and lineage-specific genetic innovations in the forest pathogenic fungi Armillaria.</title>
        <authorList>
            <person name="Sipos G."/>
            <person name="Prasanna A.N."/>
            <person name="Walter M.C."/>
            <person name="O'Connor E."/>
            <person name="Balint B."/>
            <person name="Krizsan K."/>
            <person name="Kiss B."/>
            <person name="Hess J."/>
            <person name="Varga T."/>
            <person name="Slot J."/>
            <person name="Riley R."/>
            <person name="Boka B."/>
            <person name="Rigling D."/>
            <person name="Barry K."/>
            <person name="Lee J."/>
            <person name="Mihaltcheva S."/>
            <person name="LaButti K."/>
            <person name="Lipzen A."/>
            <person name="Waldron R."/>
            <person name="Moloney N.M."/>
            <person name="Sperisen C."/>
            <person name="Kredics L."/>
            <person name="Vagvoelgyi C."/>
            <person name="Patrignani A."/>
            <person name="Fitzpatrick D."/>
            <person name="Nagy I."/>
            <person name="Doyle S."/>
            <person name="Anderson J.B."/>
            <person name="Grigoriev I.V."/>
            <person name="Gueldener U."/>
            <person name="Muensterkoetter M."/>
            <person name="Nagy L.G."/>
        </authorList>
    </citation>
    <scope>NUCLEOTIDE SEQUENCE [LARGE SCALE GENOMIC DNA]</scope>
    <source>
        <strain evidence="11">28-4</strain>
    </source>
</reference>
<comment type="subcellular location">
    <subcellularLocation>
        <location evidence="2">Cytoplasm</location>
    </subcellularLocation>
    <subcellularLocation>
        <location evidence="1">Nucleus</location>
    </subcellularLocation>
</comment>
<feature type="domain" description="RRM" evidence="9">
    <location>
        <begin position="59"/>
        <end position="137"/>
    </location>
</feature>
<dbReference type="PROSITE" id="PS50013">
    <property type="entry name" value="CHROMO_2"/>
    <property type="match status" value="1"/>
</dbReference>
<dbReference type="PANTHER" id="PTHR45894">
    <property type="entry name" value="RNA-BINDING PROTEIN 8A"/>
    <property type="match status" value="1"/>
</dbReference>
<keyword evidence="5" id="KW-0539">Nucleus</keyword>
<dbReference type="Proteomes" id="UP000218334">
    <property type="component" value="Unassembled WGS sequence"/>
</dbReference>
<dbReference type="PROSITE" id="PS50102">
    <property type="entry name" value="RRM"/>
    <property type="match status" value="1"/>
</dbReference>
<dbReference type="InterPro" id="IPR023780">
    <property type="entry name" value="Chromo_domain"/>
</dbReference>
<dbReference type="GO" id="GO:0005737">
    <property type="term" value="C:cytoplasm"/>
    <property type="evidence" value="ECO:0007669"/>
    <property type="project" value="UniProtKB-SubCell"/>
</dbReference>
<feature type="domain" description="Chromo" evidence="8">
    <location>
        <begin position="197"/>
        <end position="259"/>
    </location>
</feature>
<dbReference type="AlphaFoldDB" id="A0A2H3B4U1"/>
<dbReference type="InterPro" id="IPR016197">
    <property type="entry name" value="Chromo-like_dom_sf"/>
</dbReference>
<keyword evidence="11" id="KW-1185">Reference proteome</keyword>
<feature type="compositionally biased region" description="Acidic residues" evidence="7">
    <location>
        <begin position="181"/>
        <end position="198"/>
    </location>
</feature>
<feature type="region of interest" description="Disordered" evidence="7">
    <location>
        <begin position="158"/>
        <end position="198"/>
    </location>
</feature>
<evidence type="ECO:0000256" key="2">
    <source>
        <dbReference type="ARBA" id="ARBA00004496"/>
    </source>
</evidence>
<dbReference type="GO" id="GO:0005634">
    <property type="term" value="C:nucleus"/>
    <property type="evidence" value="ECO:0007669"/>
    <property type="project" value="UniProtKB-SubCell"/>
</dbReference>
<dbReference type="GO" id="GO:0006338">
    <property type="term" value="P:chromatin remodeling"/>
    <property type="evidence" value="ECO:0007669"/>
    <property type="project" value="UniProtKB-ARBA"/>
</dbReference>
<dbReference type="Pfam" id="PF01393">
    <property type="entry name" value="Chromo_shadow"/>
    <property type="match status" value="1"/>
</dbReference>
<sequence>MSDDEMNIDEVAAGGAVRRRGRGFQNTGGNEGTVTAEPTYDRVESKDSDTRAARSVEGWIVLVTNVHEEATEEDVTDKFAEFGEIKNLHLNLDRRTGYVKGYALVEYETMAEAQAAIDGASGTTLLEQTIQCDFAFVRPPPSVLGRFLFTRVTMARAVSPSASDSQDDGRGAASKKRKDEPEEDGEGEEEDGEEEEYEIEKIVQAKRGVFPDGRMGYLVKWRGYADQHNSWVDETDAANAQALIDAYWKRSEKKSASSKTSGRKPRKSTEAPEEESASAPPKKRGRKSQSERGATAEDDDDARTSKKSRKSGGGKKQSQPPAESGDIIMEEGSPIGDMSQYESLDSWEHLVGTVTTVEQDQTDKLLWVYFSLRSSGERVRAQSTVCREKFPQKLLDFYEQHLKWTEAEADAN</sequence>
<dbReference type="Gene3D" id="3.30.70.330">
    <property type="match status" value="1"/>
</dbReference>
<dbReference type="Gene3D" id="2.40.50.40">
    <property type="match status" value="2"/>
</dbReference>
<evidence type="ECO:0000259" key="8">
    <source>
        <dbReference type="PROSITE" id="PS50013"/>
    </source>
</evidence>
<dbReference type="GO" id="GO:0006396">
    <property type="term" value="P:RNA processing"/>
    <property type="evidence" value="ECO:0007669"/>
    <property type="project" value="InterPro"/>
</dbReference>